<dbReference type="EMBL" id="SJDL01000038">
    <property type="protein sequence ID" value="TBW49828.1"/>
    <property type="molecule type" value="Genomic_DNA"/>
</dbReference>
<sequence length="197" mass="20891">MNVRGDLSDLEGLIDRIDDVARQREQVAVDDILAAVGYRSFGPVVLVAGLITLAPLVGDIPGVPTLLALLVLLTAGQLLFRRQHIWLPGWIVKRRLPRNKLRKGLAWVRKPARGIDRCTRPRLTLFVEGPGLLILSLACIAVALAMPAMEIVPFSANGGGAALVAFGLAMIARDGAVALFALIVTAGTLGFVGAGFL</sequence>
<evidence type="ECO:0000313" key="3">
    <source>
        <dbReference type="Proteomes" id="UP000313645"/>
    </source>
</evidence>
<keyword evidence="1" id="KW-0472">Membrane</keyword>
<reference evidence="2 3" key="1">
    <citation type="submission" date="2019-02" db="EMBL/GenBank/DDBJ databases">
        <title>Marinobacter halodurans sp. nov., a marine bacterium isolated from sea tidal flat.</title>
        <authorList>
            <person name="Yoo Y."/>
            <person name="Lee D.W."/>
            <person name="Kim B.S."/>
            <person name="Kim J.-J."/>
        </authorList>
    </citation>
    <scope>NUCLEOTIDE SEQUENCE [LARGE SCALE GENOMIC DNA]</scope>
    <source>
        <strain evidence="2 3">YJ-S3-2</strain>
    </source>
</reference>
<dbReference type="PIRSF" id="PIRSF033239">
    <property type="entry name" value="ExoD"/>
    <property type="match status" value="1"/>
</dbReference>
<keyword evidence="1" id="KW-0812">Transmembrane</keyword>
<keyword evidence="1" id="KW-1133">Transmembrane helix</keyword>
<protein>
    <submittedName>
        <fullName evidence="2">Exopolysaccharide biosynthesis protein</fullName>
    </submittedName>
</protein>
<dbReference type="PANTHER" id="PTHR41795">
    <property type="entry name" value="EXOPOLYSACCHARIDE SYNTHESIS PROTEIN"/>
    <property type="match status" value="1"/>
</dbReference>
<feature type="transmembrane region" description="Helical" evidence="1">
    <location>
        <begin position="176"/>
        <end position="196"/>
    </location>
</feature>
<dbReference type="RefSeq" id="WP_131483485.1">
    <property type="nucleotide sequence ID" value="NZ_SJDL01000038.1"/>
</dbReference>
<comment type="caution">
    <text evidence="2">The sequence shown here is derived from an EMBL/GenBank/DDBJ whole genome shotgun (WGS) entry which is preliminary data.</text>
</comment>
<organism evidence="2 3">
    <name type="scientific">Marinobacter halodurans</name>
    <dbReference type="NCBI Taxonomy" id="2528979"/>
    <lineage>
        <taxon>Bacteria</taxon>
        <taxon>Pseudomonadati</taxon>
        <taxon>Pseudomonadota</taxon>
        <taxon>Gammaproteobacteria</taxon>
        <taxon>Pseudomonadales</taxon>
        <taxon>Marinobacteraceae</taxon>
        <taxon>Marinobacter</taxon>
    </lineage>
</organism>
<dbReference type="Proteomes" id="UP000313645">
    <property type="component" value="Unassembled WGS sequence"/>
</dbReference>
<evidence type="ECO:0000256" key="1">
    <source>
        <dbReference type="SAM" id="Phobius"/>
    </source>
</evidence>
<gene>
    <name evidence="2" type="ORF">EZI54_19130</name>
</gene>
<feature type="transmembrane region" description="Helical" evidence="1">
    <location>
        <begin position="123"/>
        <end position="145"/>
    </location>
</feature>
<name>A0ABY1ZI24_9GAMM</name>
<feature type="transmembrane region" description="Helical" evidence="1">
    <location>
        <begin position="151"/>
        <end position="169"/>
    </location>
</feature>
<feature type="transmembrane region" description="Helical" evidence="1">
    <location>
        <begin position="60"/>
        <end position="80"/>
    </location>
</feature>
<dbReference type="InterPro" id="IPR010331">
    <property type="entry name" value="ExoD"/>
</dbReference>
<proteinExistence type="predicted"/>
<accession>A0ABY1ZI24</accession>
<keyword evidence="3" id="KW-1185">Reference proteome</keyword>
<evidence type="ECO:0000313" key="2">
    <source>
        <dbReference type="EMBL" id="TBW49828.1"/>
    </source>
</evidence>
<dbReference type="Pfam" id="PF06055">
    <property type="entry name" value="ExoD"/>
    <property type="match status" value="1"/>
</dbReference>
<dbReference type="PANTHER" id="PTHR41795:SF1">
    <property type="entry name" value="EXOPOLYSACCHARIDE SYNTHESIS PROTEIN"/>
    <property type="match status" value="1"/>
</dbReference>